<dbReference type="RefSeq" id="WP_230789567.1">
    <property type="nucleotide sequence ID" value="NZ_JAJNCO010000004.1"/>
</dbReference>
<feature type="transmembrane region" description="Helical" evidence="8">
    <location>
        <begin position="244"/>
        <end position="262"/>
    </location>
</feature>
<dbReference type="InterPro" id="IPR036259">
    <property type="entry name" value="MFS_trans_sf"/>
</dbReference>
<feature type="transmembrane region" description="Helical" evidence="8">
    <location>
        <begin position="91"/>
        <end position="117"/>
    </location>
</feature>
<dbReference type="PROSITE" id="PS50850">
    <property type="entry name" value="MFS"/>
    <property type="match status" value="1"/>
</dbReference>
<feature type="transmembrane region" description="Helical" evidence="8">
    <location>
        <begin position="149"/>
        <end position="171"/>
    </location>
</feature>
<gene>
    <name evidence="10" type="ORF">LQ384_09050</name>
</gene>
<keyword evidence="3" id="KW-0813">Transport</keyword>
<dbReference type="Gene3D" id="1.20.1250.20">
    <property type="entry name" value="MFS general substrate transporter like domains"/>
    <property type="match status" value="1"/>
</dbReference>
<keyword evidence="4" id="KW-1003">Cell membrane</keyword>
<evidence type="ECO:0000256" key="2">
    <source>
        <dbReference type="ARBA" id="ARBA00007520"/>
    </source>
</evidence>
<keyword evidence="7 8" id="KW-0472">Membrane</keyword>
<evidence type="ECO:0000313" key="10">
    <source>
        <dbReference type="EMBL" id="MCD2111242.1"/>
    </source>
</evidence>
<comment type="similarity">
    <text evidence="2">Belongs to the major facilitator superfamily. TCR/Tet family.</text>
</comment>
<accession>A0AAW4XF50</accession>
<feature type="transmembrane region" description="Helical" evidence="8">
    <location>
        <begin position="60"/>
        <end position="79"/>
    </location>
</feature>
<dbReference type="PANTHER" id="PTHR23501">
    <property type="entry name" value="MAJOR FACILITATOR SUPERFAMILY"/>
    <property type="match status" value="1"/>
</dbReference>
<protein>
    <submittedName>
        <fullName evidence="10">MFS transporter</fullName>
    </submittedName>
</protein>
<dbReference type="PANTHER" id="PTHR23501:SF197">
    <property type="entry name" value="COMD"/>
    <property type="match status" value="1"/>
</dbReference>
<dbReference type="SUPFAM" id="SSF103473">
    <property type="entry name" value="MFS general substrate transporter"/>
    <property type="match status" value="1"/>
</dbReference>
<evidence type="ECO:0000313" key="11">
    <source>
        <dbReference type="Proteomes" id="UP001198630"/>
    </source>
</evidence>
<dbReference type="CDD" id="cd17502">
    <property type="entry name" value="MFS_Azr1_MDR_like"/>
    <property type="match status" value="1"/>
</dbReference>
<dbReference type="GO" id="GO:0005886">
    <property type="term" value="C:plasma membrane"/>
    <property type="evidence" value="ECO:0007669"/>
    <property type="project" value="UniProtKB-SubCell"/>
</dbReference>
<feature type="transmembrane region" description="Helical" evidence="8">
    <location>
        <begin position="269"/>
        <end position="291"/>
    </location>
</feature>
<feature type="transmembrane region" description="Helical" evidence="8">
    <location>
        <begin position="177"/>
        <end position="196"/>
    </location>
</feature>
<dbReference type="AlphaFoldDB" id="A0AAW4XF50"/>
<keyword evidence="5 8" id="KW-0812">Transmembrane</keyword>
<proteinExistence type="inferred from homology"/>
<feature type="transmembrane region" description="Helical" evidence="8">
    <location>
        <begin position="203"/>
        <end position="224"/>
    </location>
</feature>
<evidence type="ECO:0000256" key="4">
    <source>
        <dbReference type="ARBA" id="ARBA00022475"/>
    </source>
</evidence>
<dbReference type="InterPro" id="IPR011701">
    <property type="entry name" value="MFS"/>
</dbReference>
<dbReference type="Gene3D" id="1.20.1720.10">
    <property type="entry name" value="Multidrug resistance protein D"/>
    <property type="match status" value="1"/>
</dbReference>
<evidence type="ECO:0000256" key="7">
    <source>
        <dbReference type="ARBA" id="ARBA00023136"/>
    </source>
</evidence>
<dbReference type="EMBL" id="JAJNCO010000004">
    <property type="protein sequence ID" value="MCD2111242.1"/>
    <property type="molecule type" value="Genomic_DNA"/>
</dbReference>
<evidence type="ECO:0000259" key="9">
    <source>
        <dbReference type="PROSITE" id="PS50850"/>
    </source>
</evidence>
<name>A0AAW4XF50_RHORH</name>
<dbReference type="InterPro" id="IPR020846">
    <property type="entry name" value="MFS_dom"/>
</dbReference>
<feature type="transmembrane region" description="Helical" evidence="8">
    <location>
        <begin position="372"/>
        <end position="391"/>
    </location>
</feature>
<dbReference type="Pfam" id="PF07690">
    <property type="entry name" value="MFS_1"/>
    <property type="match status" value="1"/>
</dbReference>
<dbReference type="PRINTS" id="PR01036">
    <property type="entry name" value="TCRTETB"/>
</dbReference>
<organism evidence="10 11">
    <name type="scientific">Rhodococcus rhodochrous</name>
    <dbReference type="NCBI Taxonomy" id="1829"/>
    <lineage>
        <taxon>Bacteria</taxon>
        <taxon>Bacillati</taxon>
        <taxon>Actinomycetota</taxon>
        <taxon>Actinomycetes</taxon>
        <taxon>Mycobacteriales</taxon>
        <taxon>Nocardiaceae</taxon>
        <taxon>Rhodococcus</taxon>
    </lineage>
</organism>
<evidence type="ECO:0000256" key="3">
    <source>
        <dbReference type="ARBA" id="ARBA00022448"/>
    </source>
</evidence>
<dbReference type="GO" id="GO:0022857">
    <property type="term" value="F:transmembrane transporter activity"/>
    <property type="evidence" value="ECO:0007669"/>
    <property type="project" value="InterPro"/>
</dbReference>
<comment type="caution">
    <text evidence="10">The sequence shown here is derived from an EMBL/GenBank/DDBJ whole genome shotgun (WGS) entry which is preliminary data.</text>
</comment>
<evidence type="ECO:0000256" key="5">
    <source>
        <dbReference type="ARBA" id="ARBA00022692"/>
    </source>
</evidence>
<dbReference type="Proteomes" id="UP001198630">
    <property type="component" value="Unassembled WGS sequence"/>
</dbReference>
<evidence type="ECO:0000256" key="6">
    <source>
        <dbReference type="ARBA" id="ARBA00022989"/>
    </source>
</evidence>
<feature type="transmembrane region" description="Helical" evidence="8">
    <location>
        <begin position="20"/>
        <end position="40"/>
    </location>
</feature>
<feature type="domain" description="Major facilitator superfamily (MFS) profile" evidence="9">
    <location>
        <begin position="26"/>
        <end position="416"/>
    </location>
</feature>
<reference evidence="10" key="1">
    <citation type="submission" date="2021-11" db="EMBL/GenBank/DDBJ databases">
        <title>Development of a sustainable strategy for remediation of hydrocarbon-contaminated territories based on the waste exchange concept.</title>
        <authorList>
            <person name="Elkin A."/>
        </authorList>
    </citation>
    <scope>NUCLEOTIDE SEQUENCE</scope>
    <source>
        <strain evidence="10">IEGM 757</strain>
    </source>
</reference>
<comment type="subcellular location">
    <subcellularLocation>
        <location evidence="1">Cell membrane</location>
        <topology evidence="1">Multi-pass membrane protein</topology>
    </subcellularLocation>
</comment>
<keyword evidence="6 8" id="KW-1133">Transmembrane helix</keyword>
<evidence type="ECO:0000256" key="1">
    <source>
        <dbReference type="ARBA" id="ARBA00004651"/>
    </source>
</evidence>
<evidence type="ECO:0000256" key="8">
    <source>
        <dbReference type="SAM" id="Phobius"/>
    </source>
</evidence>
<sequence length="416" mass="43396">MTDPLRDEIERATPAPEQSAPRVTLVFAGLMLAMLAASLNQTVLNPALPTIVGELHGMDRMLWVITAYILASTITMPAYGKLGDLFGRKPLLLTALTIFVVGSTIGALAGDITWLIVGRAVQGAGGGGLMVLSQATIADVIPARQRGKYLGIMSSVFALSSVAGPLLGGWFTEGPGWRWVFWMSVPLGAVAVVAYMPTYLQMVAGVSATAAGLLMLPMMGTLFLTSTPAGRYVTRTGRYKRIPIIGSVFVTAGPVLLSTLGADTPIWVLGCWFAVLGIGFGTSMQLLVLVVQNSFPVEEVGTATAGNNYFRQIGATLGSAVVGSVFAARLAGGLSGTGIDNPDSLTPGAVRALPDALRQPVLEAYNDALVPIYLYIAPLVVVAGVLLCLVVEKPLATTIVRKNDPVPNDPAATAST</sequence>
<dbReference type="FunFam" id="1.20.1720.10:FF:000004">
    <property type="entry name" value="EmrB/QacA family drug resistance transporter"/>
    <property type="match status" value="1"/>
</dbReference>